<dbReference type="PANTHER" id="PTHR28243">
    <property type="entry name" value="AGL049CP"/>
    <property type="match status" value="1"/>
</dbReference>
<evidence type="ECO:0000313" key="4">
    <source>
        <dbReference type="Proteomes" id="UP000007148"/>
    </source>
</evidence>
<evidence type="ECO:0000313" key="3">
    <source>
        <dbReference type="EMBL" id="CCA67921.1"/>
    </source>
</evidence>
<dbReference type="InterPro" id="IPR012349">
    <property type="entry name" value="Split_barrel_FMN-bd"/>
</dbReference>
<feature type="region of interest" description="Disordered" evidence="1">
    <location>
        <begin position="80"/>
        <end position="99"/>
    </location>
</feature>
<dbReference type="SUPFAM" id="SSF50475">
    <property type="entry name" value="FMN-binding split barrel"/>
    <property type="match status" value="1"/>
</dbReference>
<reference evidence="3 4" key="1">
    <citation type="journal article" date="2011" name="PLoS Pathog.">
        <title>Endophytic Life Strategies Decoded by Genome and Transcriptome Analyses of the Mutualistic Root Symbiont Piriformospora indica.</title>
        <authorList>
            <person name="Zuccaro A."/>
            <person name="Lahrmann U."/>
            <person name="Guldener U."/>
            <person name="Langen G."/>
            <person name="Pfiffi S."/>
            <person name="Biedenkopf D."/>
            <person name="Wong P."/>
            <person name="Samans B."/>
            <person name="Grimm C."/>
            <person name="Basiewicz M."/>
            <person name="Murat C."/>
            <person name="Martin F."/>
            <person name="Kogel K.H."/>
        </authorList>
    </citation>
    <scope>NUCLEOTIDE SEQUENCE [LARGE SCALE GENOMIC DNA]</scope>
    <source>
        <strain evidence="3 4">DSM 11827</strain>
    </source>
</reference>
<dbReference type="AlphaFoldDB" id="G4T9E7"/>
<dbReference type="HOGENOM" id="CLU_058669_1_1_1"/>
<dbReference type="GO" id="GO:0010181">
    <property type="term" value="F:FMN binding"/>
    <property type="evidence" value="ECO:0007669"/>
    <property type="project" value="InterPro"/>
</dbReference>
<dbReference type="InParanoid" id="G4T9E7"/>
<dbReference type="PANTHER" id="PTHR28243:SF1">
    <property type="entry name" value="PYRIDOXAMINE 5'-PHOSPHATE OXIDASE ALR4036 FAMILY FMN-BINDING DOMAIN-CONTAINING PROTEIN"/>
    <property type="match status" value="1"/>
</dbReference>
<sequence length="248" mass="28193">MDAEPEWKLRLDDLLRNEKKAVVYTLATSEVHSDPSTADFGTIHNQPRARSVVHRSFVELYGEKKESGAVILQTTTDIRSAKTSQMRHRQNPPSSENKPDAEIVWWFSTPNVQFRLSCYTHLLPAAGHPWRDAFPIDLTGRRENGVDWEQVRVDAFNALSPFLRASFARPPPGSVLDDPEEAKTWPVELPQLDEQGADPRVKEAFEHFAVVYLEVDAVDVVDLGVVPNQRSLYRRQRQGGWAKTRLVP</sequence>
<dbReference type="Proteomes" id="UP000007148">
    <property type="component" value="Unassembled WGS sequence"/>
</dbReference>
<dbReference type="eggNOG" id="ENOG502S535">
    <property type="taxonomic scope" value="Eukaryota"/>
</dbReference>
<protein>
    <recommendedName>
        <fullName evidence="2">Pyridoxamine 5'-phosphate oxidase Alr4036 family FMN-binding domain-containing protein</fullName>
    </recommendedName>
</protein>
<evidence type="ECO:0000259" key="2">
    <source>
        <dbReference type="Pfam" id="PF12766"/>
    </source>
</evidence>
<accession>G4T9E7</accession>
<dbReference type="Gene3D" id="2.30.110.10">
    <property type="entry name" value="Electron Transport, Fmn-binding Protein, Chain A"/>
    <property type="match status" value="1"/>
</dbReference>
<dbReference type="STRING" id="1109443.G4T9E7"/>
<proteinExistence type="predicted"/>
<feature type="domain" description="Pyridoxamine 5'-phosphate oxidase Alr4036 family FMN-binding" evidence="2">
    <location>
        <begin position="30"/>
        <end position="118"/>
    </location>
</feature>
<keyword evidence="4" id="KW-1185">Reference proteome</keyword>
<dbReference type="OMA" id="LAWWIEG"/>
<comment type="caution">
    <text evidence="3">The sequence shown here is derived from an EMBL/GenBank/DDBJ whole genome shotgun (WGS) entry which is preliminary data.</text>
</comment>
<dbReference type="Pfam" id="PF12766">
    <property type="entry name" value="Pyridox_oxase_2"/>
    <property type="match status" value="1"/>
</dbReference>
<name>G4T9E7_SERID</name>
<dbReference type="InterPro" id="IPR024624">
    <property type="entry name" value="Pyridox_Oxase_Alr4036_FMN-bd"/>
</dbReference>
<dbReference type="OrthoDB" id="434253at2759"/>
<gene>
    <name evidence="3" type="ORF">PIIN_01790</name>
</gene>
<organism evidence="3 4">
    <name type="scientific">Serendipita indica (strain DSM 11827)</name>
    <name type="common">Root endophyte fungus</name>
    <name type="synonym">Piriformospora indica</name>
    <dbReference type="NCBI Taxonomy" id="1109443"/>
    <lineage>
        <taxon>Eukaryota</taxon>
        <taxon>Fungi</taxon>
        <taxon>Dikarya</taxon>
        <taxon>Basidiomycota</taxon>
        <taxon>Agaricomycotina</taxon>
        <taxon>Agaricomycetes</taxon>
        <taxon>Sebacinales</taxon>
        <taxon>Serendipitaceae</taxon>
        <taxon>Serendipita</taxon>
    </lineage>
</organism>
<evidence type="ECO:0000256" key="1">
    <source>
        <dbReference type="SAM" id="MobiDB-lite"/>
    </source>
</evidence>
<dbReference type="EMBL" id="CAFZ01000022">
    <property type="protein sequence ID" value="CCA67921.1"/>
    <property type="molecule type" value="Genomic_DNA"/>
</dbReference>